<dbReference type="Gene3D" id="1.25.40.390">
    <property type="match status" value="1"/>
</dbReference>
<evidence type="ECO:0000259" key="1">
    <source>
        <dbReference type="Pfam" id="PF14322"/>
    </source>
</evidence>
<sequence>MKLRNSIYLAAAGISMLGLSSCNDFLDTLPDNRAELSQPDLLLAALTDGYPDANYTVMGEMSSDNIVDNHAKDANGISYDNLAAFDPIDDQIFAWEDADMSSIQDTPTSLWSGYYHGVAVANHVLQAIEEFRAEGKFAEGKDAEKMDAAYGEALVLRAYCHFNLVNLFAMQYGETSSVAMGIPYVTEPEDEVSPHYERESVQAVYDKIQADLEEGLKYITDEYYSQPKYHFNMDAANAFAARFFLYKRDYQKVLEYANAVLGSNPASMMRTYWSKAFTSLDADCADYFSSGSVNNFLLIPTTSQLMLHMYISGSGTRYALNRDAATGTIFGNGPAWRDFNFMPCYASLYVNGNQEYGLWPSYMNPFFQYTDKVAGIGFYKAMRAEFTAEELLLMRAEAKIFLNDIPGAVADLSIWVESRNNNLSGYQMDPLTDDAITSYYKEESITGRDNDAIPYNIPALHIDEICDAVNGVKVTEEMKPYLWCVLHFRRIETVCTGLRWFDIKRYGIEVTHVTGHRDAANTTDVLVWNDPRRAFQVPIEAISAGLQPTDRETIIEVSSSKHPANVTLYKSPFENNK</sequence>
<reference evidence="2" key="1">
    <citation type="submission" date="2020-10" db="EMBL/GenBank/DDBJ databases">
        <authorList>
            <person name="Gilroy R."/>
        </authorList>
    </citation>
    <scope>NUCLEOTIDE SEQUENCE</scope>
    <source>
        <strain evidence="2">6919</strain>
    </source>
</reference>
<protein>
    <submittedName>
        <fullName evidence="2">RagB/SusD family nutrient uptake outer membrane protein</fullName>
    </submittedName>
</protein>
<dbReference type="AlphaFoldDB" id="A0A9D9IQL4"/>
<dbReference type="InterPro" id="IPR011990">
    <property type="entry name" value="TPR-like_helical_dom_sf"/>
</dbReference>
<feature type="domain" description="SusD-like N-terminal" evidence="1">
    <location>
        <begin position="24"/>
        <end position="245"/>
    </location>
</feature>
<dbReference type="Pfam" id="PF14322">
    <property type="entry name" value="SusD-like_3"/>
    <property type="match status" value="1"/>
</dbReference>
<dbReference type="Proteomes" id="UP000823598">
    <property type="component" value="Unassembled WGS sequence"/>
</dbReference>
<evidence type="ECO:0000313" key="2">
    <source>
        <dbReference type="EMBL" id="MBO8476229.1"/>
    </source>
</evidence>
<accession>A0A9D9IQL4</accession>
<dbReference type="SUPFAM" id="SSF48452">
    <property type="entry name" value="TPR-like"/>
    <property type="match status" value="1"/>
</dbReference>
<name>A0A9D9IQL4_9BACT</name>
<comment type="caution">
    <text evidence="2">The sequence shown here is derived from an EMBL/GenBank/DDBJ whole genome shotgun (WGS) entry which is preliminary data.</text>
</comment>
<dbReference type="InterPro" id="IPR033985">
    <property type="entry name" value="SusD-like_N"/>
</dbReference>
<dbReference type="EMBL" id="JADIMC010000053">
    <property type="protein sequence ID" value="MBO8476229.1"/>
    <property type="molecule type" value="Genomic_DNA"/>
</dbReference>
<evidence type="ECO:0000313" key="3">
    <source>
        <dbReference type="Proteomes" id="UP000823598"/>
    </source>
</evidence>
<dbReference type="PROSITE" id="PS51257">
    <property type="entry name" value="PROKAR_LIPOPROTEIN"/>
    <property type="match status" value="1"/>
</dbReference>
<reference evidence="2" key="2">
    <citation type="journal article" date="2021" name="PeerJ">
        <title>Extensive microbial diversity within the chicken gut microbiome revealed by metagenomics and culture.</title>
        <authorList>
            <person name="Gilroy R."/>
            <person name="Ravi A."/>
            <person name="Getino M."/>
            <person name="Pursley I."/>
            <person name="Horton D.L."/>
            <person name="Alikhan N.F."/>
            <person name="Baker D."/>
            <person name="Gharbi K."/>
            <person name="Hall N."/>
            <person name="Watson M."/>
            <person name="Adriaenssens E.M."/>
            <person name="Foster-Nyarko E."/>
            <person name="Jarju S."/>
            <person name="Secka A."/>
            <person name="Antonio M."/>
            <person name="Oren A."/>
            <person name="Chaudhuri R.R."/>
            <person name="La Ragione R."/>
            <person name="Hildebrand F."/>
            <person name="Pallen M.J."/>
        </authorList>
    </citation>
    <scope>NUCLEOTIDE SEQUENCE</scope>
    <source>
        <strain evidence="2">6919</strain>
    </source>
</reference>
<gene>
    <name evidence="2" type="ORF">IAB88_04485</name>
</gene>
<proteinExistence type="predicted"/>
<organism evidence="2 3">
    <name type="scientific">Candidatus Limisoma faecipullorum</name>
    <dbReference type="NCBI Taxonomy" id="2840854"/>
    <lineage>
        <taxon>Bacteria</taxon>
        <taxon>Pseudomonadati</taxon>
        <taxon>Bacteroidota</taxon>
        <taxon>Bacteroidia</taxon>
        <taxon>Bacteroidales</taxon>
        <taxon>Candidatus Limisoma</taxon>
    </lineage>
</organism>